<dbReference type="AlphaFoldDB" id="A0A7C9PMT5"/>
<comment type="caution">
    <text evidence="3">The sequence shown here is derived from an EMBL/GenBank/DDBJ whole genome shotgun (WGS) entry which is preliminary data.</text>
</comment>
<dbReference type="Pfam" id="PF00583">
    <property type="entry name" value="Acetyltransf_1"/>
    <property type="match status" value="1"/>
</dbReference>
<dbReference type="InterPro" id="IPR000182">
    <property type="entry name" value="GNAT_dom"/>
</dbReference>
<gene>
    <name evidence="3" type="ORF">G3T37_06320</name>
</gene>
<dbReference type="RefSeq" id="WP_163472665.1">
    <property type="nucleotide sequence ID" value="NZ_JAAGWZ010000002.1"/>
</dbReference>
<evidence type="ECO:0000256" key="1">
    <source>
        <dbReference type="ARBA" id="ARBA00022679"/>
    </source>
</evidence>
<dbReference type="InterPro" id="IPR016181">
    <property type="entry name" value="Acyl_CoA_acyltransferase"/>
</dbReference>
<protein>
    <submittedName>
        <fullName evidence="3">GNAT family N-acetyltransferase</fullName>
    </submittedName>
</protein>
<reference evidence="3 4" key="1">
    <citation type="journal article" date="2014" name="Int. J. Syst. Evol. Microbiol.">
        <title>Description of Galbitalea soli gen. nov., sp. nov., and Frondihabitans sucicola sp. nov.</title>
        <authorList>
            <person name="Kim S.J."/>
            <person name="Lim J.M."/>
            <person name="Ahn J.H."/>
            <person name="Weon H.Y."/>
            <person name="Hamada M."/>
            <person name="Suzuki K."/>
            <person name="Ahn T.Y."/>
            <person name="Kwon S.W."/>
        </authorList>
    </citation>
    <scope>NUCLEOTIDE SEQUENCE [LARGE SCALE GENOMIC DNA]</scope>
    <source>
        <strain evidence="3 4">NBRC 108727</strain>
    </source>
</reference>
<dbReference type="CDD" id="cd04301">
    <property type="entry name" value="NAT_SF"/>
    <property type="match status" value="1"/>
</dbReference>
<evidence type="ECO:0000313" key="3">
    <source>
        <dbReference type="EMBL" id="NEM90968.1"/>
    </source>
</evidence>
<dbReference type="InterPro" id="IPR050769">
    <property type="entry name" value="NAT_camello-type"/>
</dbReference>
<keyword evidence="4" id="KW-1185">Reference proteome</keyword>
<proteinExistence type="predicted"/>
<dbReference type="GO" id="GO:0008080">
    <property type="term" value="F:N-acetyltransferase activity"/>
    <property type="evidence" value="ECO:0007669"/>
    <property type="project" value="InterPro"/>
</dbReference>
<dbReference type="PANTHER" id="PTHR13947">
    <property type="entry name" value="GNAT FAMILY N-ACETYLTRANSFERASE"/>
    <property type="match status" value="1"/>
</dbReference>
<accession>A0A7C9PMT5</accession>
<dbReference type="PROSITE" id="PS51186">
    <property type="entry name" value="GNAT"/>
    <property type="match status" value="1"/>
</dbReference>
<dbReference type="EMBL" id="JAAGWZ010000002">
    <property type="protein sequence ID" value="NEM90968.1"/>
    <property type="molecule type" value="Genomic_DNA"/>
</dbReference>
<keyword evidence="1 3" id="KW-0808">Transferase</keyword>
<evidence type="ECO:0000313" key="4">
    <source>
        <dbReference type="Proteomes" id="UP000479756"/>
    </source>
</evidence>
<evidence type="ECO:0000259" key="2">
    <source>
        <dbReference type="PROSITE" id="PS51186"/>
    </source>
</evidence>
<organism evidence="3 4">
    <name type="scientific">Galbitalea soli</name>
    <dbReference type="NCBI Taxonomy" id="1268042"/>
    <lineage>
        <taxon>Bacteria</taxon>
        <taxon>Bacillati</taxon>
        <taxon>Actinomycetota</taxon>
        <taxon>Actinomycetes</taxon>
        <taxon>Micrococcales</taxon>
        <taxon>Microbacteriaceae</taxon>
        <taxon>Galbitalea</taxon>
    </lineage>
</organism>
<feature type="domain" description="N-acetyltransferase" evidence="2">
    <location>
        <begin position="6"/>
        <end position="200"/>
    </location>
</feature>
<dbReference type="PANTHER" id="PTHR13947:SF37">
    <property type="entry name" value="LD18367P"/>
    <property type="match status" value="1"/>
</dbReference>
<dbReference type="Gene3D" id="3.40.630.30">
    <property type="match status" value="1"/>
</dbReference>
<dbReference type="SUPFAM" id="SSF55729">
    <property type="entry name" value="Acyl-CoA N-acyltransferases (Nat)"/>
    <property type="match status" value="1"/>
</dbReference>
<name>A0A7C9PMT5_9MICO</name>
<dbReference type="Proteomes" id="UP000479756">
    <property type="component" value="Unassembled WGS sequence"/>
</dbReference>
<sequence length="200" mass="22486">MSRSDLTIRPANEASWDDLRRIFGTRGDPARCQCQWFQFPGHEWRTVPPEERSARLREQAACGHPESPTTSGIVAYLDGEPVGWCAIAPRTVSVRLRGMRVPWQGRTENKDDAGVWALTCFVVRTGYRRQGISGALARAAVDFARDRGARALEGYPMATEPGVEITWGELFVGSRSVFEEAGFEQVSHPTPRRYVMRVEF</sequence>